<dbReference type="GeneID" id="64636897"/>
<proteinExistence type="predicted"/>
<dbReference type="Proteomes" id="UP000807769">
    <property type="component" value="Unassembled WGS sequence"/>
</dbReference>
<name>A0A9P7EQ29_9AGAM</name>
<sequence>MRVCIRYSPGTPSISFTYPHHRMMWEPELPRPLPAYFLQEVFSTAPIYDLILCDLSPRTLVWLSRTCCRAHEAVTHFICRAYNINRHLSRCFPDPLAFRSLQARTGLVISGSNTLQFLDRSFYPESDLDLYAHPGHVYEALEWLESVGYKFQPEAWKQQQRDWRDEVSADWDGTARRITDHGEMTIDFEPDMEYSEVAGVYTFTRSVAMDTGTVVLKVQIIATKCNPIQTITQFHSTCVMNIITFDAAYSFYPVATFEERMAIQIPGSNRLDVVKKYVQRGWRVYAVFGPEHVTHPQLFLLNEKRWVGDRHCWSIPLDTTGVTPRPALSLSSEHFSWDPSIQNGWIMECEGVSAVTHVPRMRTHLVMITVFRYNYNFPDDKLTKAIRNWSLSQGQLNHAQLTKQNWIWFDAEIPRFRGVLSSHEQ</sequence>
<reference evidence="1" key="1">
    <citation type="journal article" date="2020" name="New Phytol.">
        <title>Comparative genomics reveals dynamic genome evolution in host specialist ectomycorrhizal fungi.</title>
        <authorList>
            <person name="Lofgren L.A."/>
            <person name="Nguyen N.H."/>
            <person name="Vilgalys R."/>
            <person name="Ruytinx J."/>
            <person name="Liao H.L."/>
            <person name="Branco S."/>
            <person name="Kuo A."/>
            <person name="LaButti K."/>
            <person name="Lipzen A."/>
            <person name="Andreopoulos W."/>
            <person name="Pangilinan J."/>
            <person name="Riley R."/>
            <person name="Hundley H."/>
            <person name="Na H."/>
            <person name="Barry K."/>
            <person name="Grigoriev I.V."/>
            <person name="Stajich J.E."/>
            <person name="Kennedy P.G."/>
        </authorList>
    </citation>
    <scope>NUCLEOTIDE SEQUENCE</scope>
    <source>
        <strain evidence="1">MN1</strain>
    </source>
</reference>
<dbReference type="RefSeq" id="XP_041199955.1">
    <property type="nucleotide sequence ID" value="XM_041342881.1"/>
</dbReference>
<keyword evidence="2" id="KW-1185">Reference proteome</keyword>
<evidence type="ECO:0000313" key="2">
    <source>
        <dbReference type="Proteomes" id="UP000807769"/>
    </source>
</evidence>
<dbReference type="OrthoDB" id="3041043at2759"/>
<comment type="caution">
    <text evidence="1">The sequence shown here is derived from an EMBL/GenBank/DDBJ whole genome shotgun (WGS) entry which is preliminary data.</text>
</comment>
<accession>A0A9P7EQ29</accession>
<evidence type="ECO:0000313" key="1">
    <source>
        <dbReference type="EMBL" id="KAG1827108.1"/>
    </source>
</evidence>
<dbReference type="AlphaFoldDB" id="A0A9P7EQ29"/>
<gene>
    <name evidence="1" type="ORF">BJ212DRAFT_31017</name>
</gene>
<organism evidence="1 2">
    <name type="scientific">Suillus subaureus</name>
    <dbReference type="NCBI Taxonomy" id="48587"/>
    <lineage>
        <taxon>Eukaryota</taxon>
        <taxon>Fungi</taxon>
        <taxon>Dikarya</taxon>
        <taxon>Basidiomycota</taxon>
        <taxon>Agaricomycotina</taxon>
        <taxon>Agaricomycetes</taxon>
        <taxon>Agaricomycetidae</taxon>
        <taxon>Boletales</taxon>
        <taxon>Suillineae</taxon>
        <taxon>Suillaceae</taxon>
        <taxon>Suillus</taxon>
    </lineage>
</organism>
<protein>
    <submittedName>
        <fullName evidence="1">Uncharacterized protein</fullName>
    </submittedName>
</protein>
<dbReference type="EMBL" id="JABBWG010000001">
    <property type="protein sequence ID" value="KAG1827108.1"/>
    <property type="molecule type" value="Genomic_DNA"/>
</dbReference>